<evidence type="ECO:0000313" key="6">
    <source>
        <dbReference type="EMBL" id="CAE7941878.1"/>
    </source>
</evidence>
<dbReference type="Gene3D" id="3.40.50.720">
    <property type="entry name" value="NAD(P)-binding Rossmann-like Domain"/>
    <property type="match status" value="1"/>
</dbReference>
<dbReference type="Gene3D" id="3.40.366.10">
    <property type="entry name" value="Malonyl-Coenzyme A Acyl Carrier Protein, domain 2"/>
    <property type="match status" value="1"/>
</dbReference>
<dbReference type="InterPro" id="IPR020841">
    <property type="entry name" value="PKS_Beta-ketoAc_synthase_dom"/>
</dbReference>
<dbReference type="SUPFAM" id="SSF53901">
    <property type="entry name" value="Thiolase-like"/>
    <property type="match status" value="1"/>
</dbReference>
<keyword evidence="1" id="KW-0596">Phosphopantetheine</keyword>
<dbReference type="InterPro" id="IPR014030">
    <property type="entry name" value="Ketoacyl_synth_N"/>
</dbReference>
<proteinExistence type="predicted"/>
<dbReference type="EMBL" id="CAJNJA010095141">
    <property type="protein sequence ID" value="CAE7941878.1"/>
    <property type="molecule type" value="Genomic_DNA"/>
</dbReference>
<dbReference type="InterPro" id="IPR014043">
    <property type="entry name" value="Acyl_transferase_dom"/>
</dbReference>
<dbReference type="InterPro" id="IPR036291">
    <property type="entry name" value="NAD(P)-bd_dom_sf"/>
</dbReference>
<feature type="active site" description="Proton acceptor; for dehydratase activity" evidence="3">
    <location>
        <position position="728"/>
    </location>
</feature>
<dbReference type="PROSITE" id="PS52019">
    <property type="entry name" value="PKS_MFAS_DH"/>
    <property type="match status" value="1"/>
</dbReference>
<dbReference type="GO" id="GO:0004312">
    <property type="term" value="F:fatty acid synthase activity"/>
    <property type="evidence" value="ECO:0007669"/>
    <property type="project" value="TreeGrafter"/>
</dbReference>
<dbReference type="PANTHER" id="PTHR43775">
    <property type="entry name" value="FATTY ACID SYNTHASE"/>
    <property type="match status" value="1"/>
</dbReference>
<accession>A0A813CDT7</accession>
<feature type="non-terminal residue" evidence="6">
    <location>
        <position position="1"/>
    </location>
</feature>
<protein>
    <submittedName>
        <fullName evidence="6">PpsD protein</fullName>
    </submittedName>
</protein>
<dbReference type="Gene3D" id="3.40.47.10">
    <property type="match status" value="1"/>
</dbReference>
<dbReference type="InterPro" id="IPR013968">
    <property type="entry name" value="PKS_KR"/>
</dbReference>
<dbReference type="SMART" id="SM00825">
    <property type="entry name" value="PKS_KS"/>
    <property type="match status" value="1"/>
</dbReference>
<evidence type="ECO:0000256" key="2">
    <source>
        <dbReference type="ARBA" id="ARBA00022553"/>
    </source>
</evidence>
<dbReference type="InterPro" id="IPR050091">
    <property type="entry name" value="PKS_NRPS_Biosynth_Enz"/>
</dbReference>
<keyword evidence="7" id="KW-1185">Reference proteome</keyword>
<evidence type="ECO:0000259" key="5">
    <source>
        <dbReference type="PROSITE" id="PS52019"/>
    </source>
</evidence>
<dbReference type="SUPFAM" id="SSF52151">
    <property type="entry name" value="FabD/lysophospholipase-like"/>
    <property type="match status" value="1"/>
</dbReference>
<comment type="caution">
    <text evidence="6">The sequence shown here is derived from an EMBL/GenBank/DDBJ whole genome shotgun (WGS) entry which is preliminary data.</text>
</comment>
<dbReference type="OrthoDB" id="416130at2759"/>
<dbReference type="InterPro" id="IPR001227">
    <property type="entry name" value="Ac_transferase_dom_sf"/>
</dbReference>
<dbReference type="InterPro" id="IPR049551">
    <property type="entry name" value="PKS_DH_C"/>
</dbReference>
<dbReference type="Pfam" id="PF21089">
    <property type="entry name" value="PKS_DH_N"/>
    <property type="match status" value="1"/>
</dbReference>
<feature type="domain" description="Ketosynthase family 3 (KS3)" evidence="4">
    <location>
        <begin position="1"/>
        <end position="343"/>
    </location>
</feature>
<dbReference type="SUPFAM" id="SSF51735">
    <property type="entry name" value="NAD(P)-binding Rossmann-fold domains"/>
    <property type="match status" value="1"/>
</dbReference>
<dbReference type="InterPro" id="IPR049552">
    <property type="entry name" value="PKS_DH_N"/>
</dbReference>
<evidence type="ECO:0000256" key="3">
    <source>
        <dbReference type="PROSITE-ProRule" id="PRU01363"/>
    </source>
</evidence>
<feature type="region of interest" description="C-terminal hotdog fold" evidence="3">
    <location>
        <begin position="836"/>
        <end position="984"/>
    </location>
</feature>
<dbReference type="Gene3D" id="3.10.129.110">
    <property type="entry name" value="Polyketide synthase dehydratase"/>
    <property type="match status" value="1"/>
</dbReference>
<dbReference type="SMART" id="SM00827">
    <property type="entry name" value="PKS_AT"/>
    <property type="match status" value="1"/>
</dbReference>
<dbReference type="InterPro" id="IPR042104">
    <property type="entry name" value="PKS_dehydratase_sf"/>
</dbReference>
<dbReference type="SMART" id="SM00826">
    <property type="entry name" value="PKS_DH"/>
    <property type="match status" value="1"/>
</dbReference>
<feature type="region of interest" description="N-terminal hotdog fold" evidence="3">
    <location>
        <begin position="698"/>
        <end position="820"/>
    </location>
</feature>
<dbReference type="InterPro" id="IPR049900">
    <property type="entry name" value="PKS_mFAS_DH"/>
</dbReference>
<dbReference type="AlphaFoldDB" id="A0A813CDT7"/>
<evidence type="ECO:0000259" key="4">
    <source>
        <dbReference type="PROSITE" id="PS52004"/>
    </source>
</evidence>
<dbReference type="GO" id="GO:0006633">
    <property type="term" value="P:fatty acid biosynthetic process"/>
    <property type="evidence" value="ECO:0007669"/>
    <property type="project" value="TreeGrafter"/>
</dbReference>
<dbReference type="PROSITE" id="PS52004">
    <property type="entry name" value="KS3_2"/>
    <property type="match status" value="1"/>
</dbReference>
<sequence>MEALGNVMYARHGGFVEGAEFFDSGFFGMSAAEAKTIDPQQRLALEMSYAACHHAGRAKQSLLGSDTGVFVGQCNNDWAKFSKERSANPYTGPGTHASISSNRISYSLGLRGASASVDTACSSSLVALDIACQKLGLGMLAALMTGVQLNLIAEPFVAFSKARMLSPDGRCKTFDASANGYVRGEGCGSALLQIAAAETAGAWDGRSSTLTAPNGPAQQDAIRKALSIAELLGSQINLVECHGTGTALGDPIETGALKAVLAQGRSMPVQLATVKTNIGHLEGAAGVAGLVKSMLALQRGTVPPNVHFAKLNPTIDLEDFAAEIPTVAQPLQGGTNAHVICKHTITDSGPKAASKKRVAFLFTGQGSQRVGMGKELYSSEESFRSALDVCAELLDPLLEKPLLDVLFKAENRDLLNLTKYSQPAIFAVEYALAEMWKALGIEPCAVLGHSVGEYAAAVVAGVLGLEDAARLVAERGRLIAELCEGNIGGMTACHLPCEDVLKVLSGLSESDRKQVSVAAVNGPKMTVVSGRTDLVKQVVQSTGAGNKELNVSHAFHSPLMEPMLESFRTEVSSAKLSAPKVRFLSTVTGKAESDLFRDPGYWVRHVSQAVRFADGMAALEALGEAEAYLEVGPEPTLVKMGKRCASGPAASKEWPWLHSIEPEQAEGSTVASALSQLQGALPALQYKRQPFPWRDAGPRLLRKRSEGQNEVLFDCPVRGDIFQVSAEHVVYNEIVIPGVVFVEMAMEAARAHLGPEAQLRDIQMVWPFVVPKDGDTDSKQMMMRLAIIGNKRFELRSQGPGDDTWTVHCEGRVEATGGGPKAAATIDPEQTLSACAGRCPEQVDPAKLYPLVDSTGLWLGPKFQVCHDMCRNPDEISCRMQLKSDVPNQGYIIHPSLFDGTIHAVCATMFDQDPPFLKIFAGVGKVTVVANEAPKDQAVVLHLRIDEKTDQQQIFTCQVFSEAGSLLWKLEDVIFRKVLPEQIQKALAATKAKDAVSFFETKWKQLSEEALDQGSGLLPANSEGRWLFYAEAPLLEVLKKDLGEQHVYISSMSENGLDYDNLTRIVYFPAEKDSPLDVLHNGLRLIQKALQVGDAAPEVWFVLRGTQALEASVLKGQGLPLHAGLWGLARCLRLESPGSVAGCVDLGPLEKPKPKDIVSRLRALTTRRSGEAPEVEPELLLHGPAPTLLVSRLEETTAKFQEVDVDAYSLGEASYVISRGGGTGGLGLLFAAWFAEKGAGHLALLSRSGKIAQ</sequence>
<dbReference type="Pfam" id="PF02801">
    <property type="entry name" value="Ketoacyl-synt_C"/>
    <property type="match status" value="1"/>
</dbReference>
<reference evidence="6" key="1">
    <citation type="submission" date="2021-02" db="EMBL/GenBank/DDBJ databases">
        <authorList>
            <person name="Dougan E. K."/>
            <person name="Rhodes N."/>
            <person name="Thang M."/>
            <person name="Chan C."/>
        </authorList>
    </citation>
    <scope>NUCLEOTIDE SEQUENCE</scope>
</reference>
<dbReference type="CDD" id="cd00833">
    <property type="entry name" value="PKS"/>
    <property type="match status" value="1"/>
</dbReference>
<dbReference type="Pfam" id="PF08659">
    <property type="entry name" value="KR"/>
    <property type="match status" value="1"/>
</dbReference>
<dbReference type="InterPro" id="IPR016039">
    <property type="entry name" value="Thiolase-like"/>
</dbReference>
<dbReference type="Proteomes" id="UP000601435">
    <property type="component" value="Unassembled WGS sequence"/>
</dbReference>
<dbReference type="InterPro" id="IPR020807">
    <property type="entry name" value="PKS_DH"/>
</dbReference>
<dbReference type="InterPro" id="IPR016035">
    <property type="entry name" value="Acyl_Trfase/lysoPLipase"/>
</dbReference>
<dbReference type="Pfam" id="PF00698">
    <property type="entry name" value="Acyl_transf_1"/>
    <property type="match status" value="1"/>
</dbReference>
<feature type="domain" description="PKS/mFAS DH" evidence="5">
    <location>
        <begin position="698"/>
        <end position="984"/>
    </location>
</feature>
<dbReference type="InterPro" id="IPR016036">
    <property type="entry name" value="Malonyl_transacylase_ACP-bd"/>
</dbReference>
<dbReference type="PANTHER" id="PTHR43775:SF37">
    <property type="entry name" value="SI:DKEY-61P9.11"/>
    <property type="match status" value="1"/>
</dbReference>
<dbReference type="Pfam" id="PF00109">
    <property type="entry name" value="ketoacyl-synt"/>
    <property type="match status" value="1"/>
</dbReference>
<evidence type="ECO:0000256" key="1">
    <source>
        <dbReference type="ARBA" id="ARBA00022450"/>
    </source>
</evidence>
<gene>
    <name evidence="6" type="primary">ppsD</name>
    <name evidence="6" type="ORF">SNEC2469_LOCUS34441</name>
</gene>
<keyword evidence="2" id="KW-0597">Phosphoprotein</keyword>
<name>A0A813CDT7_9DINO</name>
<evidence type="ECO:0000313" key="7">
    <source>
        <dbReference type="Proteomes" id="UP000601435"/>
    </source>
</evidence>
<dbReference type="Pfam" id="PF14765">
    <property type="entry name" value="PS-DH"/>
    <property type="match status" value="1"/>
</dbReference>
<feature type="active site" description="Proton donor; for dehydratase activity" evidence="3">
    <location>
        <position position="899"/>
    </location>
</feature>
<dbReference type="InterPro" id="IPR014031">
    <property type="entry name" value="Ketoacyl_synth_C"/>
</dbReference>
<organism evidence="6 7">
    <name type="scientific">Symbiodinium necroappetens</name>
    <dbReference type="NCBI Taxonomy" id="1628268"/>
    <lineage>
        <taxon>Eukaryota</taxon>
        <taxon>Sar</taxon>
        <taxon>Alveolata</taxon>
        <taxon>Dinophyceae</taxon>
        <taxon>Suessiales</taxon>
        <taxon>Symbiodiniaceae</taxon>
        <taxon>Symbiodinium</taxon>
    </lineage>
</organism>
<dbReference type="SUPFAM" id="SSF55048">
    <property type="entry name" value="Probable ACP-binding domain of malonyl-CoA ACP transacylase"/>
    <property type="match status" value="1"/>
</dbReference>